<proteinExistence type="inferred from homology"/>
<dbReference type="InterPro" id="IPR000352">
    <property type="entry name" value="Pep_chain_release_fac_I"/>
</dbReference>
<dbReference type="PANTHER" id="PTHR43804">
    <property type="entry name" value="LD18447P"/>
    <property type="match status" value="1"/>
</dbReference>
<evidence type="ECO:0000256" key="3">
    <source>
        <dbReference type="ARBA" id="ARBA00022481"/>
    </source>
</evidence>
<dbReference type="Pfam" id="PF00472">
    <property type="entry name" value="RF-1"/>
    <property type="match status" value="1"/>
</dbReference>
<organism evidence="8">
    <name type="scientific">marine metagenome</name>
    <dbReference type="NCBI Taxonomy" id="408172"/>
    <lineage>
        <taxon>unclassified sequences</taxon>
        <taxon>metagenomes</taxon>
        <taxon>ecological metagenomes</taxon>
    </lineage>
</organism>
<sequence>MFDRIERIRQRFLEVKELLESPEISTDHEKVQGLAKERASLQSLVSLYERYTVVLKQLADSKALLRDSSEDEIKNLAQEEIDSLDESKETLEQEMRIALLPTDPNDDKDVIVEVRAGTGGEEAGLFAGDLYRMYARYAQLKGWAVDVIESNGTGIGGFKEVVFEVKGRGAYSRLKHERGVHRVQRVPTTETSGRVHTSAATVAVLPEAEDVDIDLDQNDLRIDIFHASGHGGQHVQKVATAVRIIHIPTGIVAACQDERSQLKNRQRAMAVLKARLLDREVTRQQEEKAAARRSQIGTGDRSEKVRTYNFPQNRVTDHRIGVTTHNLERILLGELDEFIDNLASLEQTRLLAEAAS</sequence>
<dbReference type="AlphaFoldDB" id="A0A382HBA3"/>
<accession>A0A382HBA3</accession>
<dbReference type="Gene3D" id="3.30.160.20">
    <property type="match status" value="1"/>
</dbReference>
<dbReference type="FunFam" id="3.30.160.20:FF:000004">
    <property type="entry name" value="Peptide chain release factor 1"/>
    <property type="match status" value="1"/>
</dbReference>
<evidence type="ECO:0000256" key="4">
    <source>
        <dbReference type="ARBA" id="ARBA00022490"/>
    </source>
</evidence>
<evidence type="ECO:0000256" key="2">
    <source>
        <dbReference type="ARBA" id="ARBA00010835"/>
    </source>
</evidence>
<feature type="region of interest" description="Disordered" evidence="6">
    <location>
        <begin position="283"/>
        <end position="303"/>
    </location>
</feature>
<evidence type="ECO:0000259" key="7">
    <source>
        <dbReference type="SMART" id="SM00937"/>
    </source>
</evidence>
<evidence type="ECO:0000313" key="8">
    <source>
        <dbReference type="EMBL" id="SVB84187.1"/>
    </source>
</evidence>
<dbReference type="Pfam" id="PF03462">
    <property type="entry name" value="PCRF"/>
    <property type="match status" value="1"/>
</dbReference>
<dbReference type="InterPro" id="IPR050057">
    <property type="entry name" value="Prokaryotic/Mito_RF"/>
</dbReference>
<evidence type="ECO:0000256" key="6">
    <source>
        <dbReference type="SAM" id="MobiDB-lite"/>
    </source>
</evidence>
<dbReference type="Gene3D" id="3.30.70.1660">
    <property type="match status" value="1"/>
</dbReference>
<name>A0A382HBA3_9ZZZZ</name>
<dbReference type="FunFam" id="3.30.70.1660:FF:000002">
    <property type="entry name" value="Peptide chain release factor 1"/>
    <property type="match status" value="1"/>
</dbReference>
<dbReference type="Gene3D" id="6.10.140.1950">
    <property type="match status" value="1"/>
</dbReference>
<dbReference type="PANTHER" id="PTHR43804:SF7">
    <property type="entry name" value="LD18447P"/>
    <property type="match status" value="1"/>
</dbReference>
<dbReference type="GO" id="GO:0005829">
    <property type="term" value="C:cytosol"/>
    <property type="evidence" value="ECO:0007669"/>
    <property type="project" value="UniProtKB-ARBA"/>
</dbReference>
<reference evidence="8" key="1">
    <citation type="submission" date="2018-05" db="EMBL/GenBank/DDBJ databases">
        <authorList>
            <person name="Lanie J.A."/>
            <person name="Ng W.-L."/>
            <person name="Kazmierczak K.M."/>
            <person name="Andrzejewski T.M."/>
            <person name="Davidsen T.M."/>
            <person name="Wayne K.J."/>
            <person name="Tettelin H."/>
            <person name="Glass J.I."/>
            <person name="Rusch D."/>
            <person name="Podicherti R."/>
            <person name="Tsui H.-C.T."/>
            <person name="Winkler M.E."/>
        </authorList>
    </citation>
    <scope>NUCLEOTIDE SEQUENCE</scope>
</reference>
<evidence type="ECO:0000256" key="5">
    <source>
        <dbReference type="ARBA" id="ARBA00022917"/>
    </source>
</evidence>
<dbReference type="GO" id="GO:0016149">
    <property type="term" value="F:translation release factor activity, codon specific"/>
    <property type="evidence" value="ECO:0007669"/>
    <property type="project" value="InterPro"/>
</dbReference>
<comment type="subcellular location">
    <subcellularLocation>
        <location evidence="1">Cytoplasm</location>
    </subcellularLocation>
</comment>
<evidence type="ECO:0000256" key="1">
    <source>
        <dbReference type="ARBA" id="ARBA00004496"/>
    </source>
</evidence>
<dbReference type="SMART" id="SM00937">
    <property type="entry name" value="PCRF"/>
    <property type="match status" value="1"/>
</dbReference>
<keyword evidence="5" id="KW-0648">Protein biosynthesis</keyword>
<comment type="similarity">
    <text evidence="2">Belongs to the prokaryotic/mitochondrial release factor family.</text>
</comment>
<dbReference type="InterPro" id="IPR045853">
    <property type="entry name" value="Pep_chain_release_fac_I_sf"/>
</dbReference>
<keyword evidence="3" id="KW-0488">Methylation</keyword>
<dbReference type="NCBIfam" id="TIGR00019">
    <property type="entry name" value="prfA"/>
    <property type="match status" value="1"/>
</dbReference>
<dbReference type="HAMAP" id="MF_00093">
    <property type="entry name" value="Rel_fac_1"/>
    <property type="match status" value="1"/>
</dbReference>
<dbReference type="InterPro" id="IPR004373">
    <property type="entry name" value="RF-1"/>
</dbReference>
<dbReference type="NCBIfam" id="NF001859">
    <property type="entry name" value="PRK00591.1"/>
    <property type="match status" value="1"/>
</dbReference>
<dbReference type="FunFam" id="3.30.70.1660:FF:000004">
    <property type="entry name" value="Peptide chain release factor 1"/>
    <property type="match status" value="1"/>
</dbReference>
<feature type="domain" description="Peptide chain release factor" evidence="7">
    <location>
        <begin position="63"/>
        <end position="177"/>
    </location>
</feature>
<dbReference type="InterPro" id="IPR005139">
    <property type="entry name" value="PCRF"/>
</dbReference>
<keyword evidence="4" id="KW-0963">Cytoplasm</keyword>
<protein>
    <recommendedName>
        <fullName evidence="7">Peptide chain release factor domain-containing protein</fullName>
    </recommendedName>
</protein>
<gene>
    <name evidence="8" type="ORF">METZ01_LOCUS237041</name>
</gene>
<dbReference type="EMBL" id="UINC01060075">
    <property type="protein sequence ID" value="SVB84187.1"/>
    <property type="molecule type" value="Genomic_DNA"/>
</dbReference>
<dbReference type="SUPFAM" id="SSF75620">
    <property type="entry name" value="Release factor"/>
    <property type="match status" value="1"/>
</dbReference>